<dbReference type="HOGENOM" id="CLU_000288_6_0_1"/>
<proteinExistence type="predicted"/>
<dbReference type="PANTHER" id="PTHR10039">
    <property type="entry name" value="AMELOGENIN"/>
    <property type="match status" value="1"/>
</dbReference>
<evidence type="ECO:0000313" key="4">
    <source>
        <dbReference type="Proteomes" id="UP000027265"/>
    </source>
</evidence>
<dbReference type="PANTHER" id="PTHR10039:SF14">
    <property type="entry name" value="NACHT DOMAIN-CONTAINING PROTEIN"/>
    <property type="match status" value="1"/>
</dbReference>
<dbReference type="OrthoDB" id="163438at2759"/>
<dbReference type="Proteomes" id="UP000027265">
    <property type="component" value="Unassembled WGS sequence"/>
</dbReference>
<dbReference type="STRING" id="933084.A0A067PWA8"/>
<dbReference type="Pfam" id="PF24883">
    <property type="entry name" value="NPHP3_N"/>
    <property type="match status" value="1"/>
</dbReference>
<accession>A0A067PWA8</accession>
<dbReference type="InterPro" id="IPR007111">
    <property type="entry name" value="NACHT_NTPase"/>
</dbReference>
<keyword evidence="1" id="KW-0677">Repeat</keyword>
<gene>
    <name evidence="3" type="ORF">JAAARDRAFT_400570</name>
</gene>
<dbReference type="AlphaFoldDB" id="A0A067PWA8"/>
<keyword evidence="4" id="KW-1185">Reference proteome</keyword>
<dbReference type="EMBL" id="KL197728">
    <property type="protein sequence ID" value="KDQ54636.1"/>
    <property type="molecule type" value="Genomic_DNA"/>
</dbReference>
<name>A0A067PWA8_9AGAM</name>
<organism evidence="3 4">
    <name type="scientific">Jaapia argillacea MUCL 33604</name>
    <dbReference type="NCBI Taxonomy" id="933084"/>
    <lineage>
        <taxon>Eukaryota</taxon>
        <taxon>Fungi</taxon>
        <taxon>Dikarya</taxon>
        <taxon>Basidiomycota</taxon>
        <taxon>Agaricomycotina</taxon>
        <taxon>Agaricomycetes</taxon>
        <taxon>Agaricomycetidae</taxon>
        <taxon>Jaapiales</taxon>
        <taxon>Jaapiaceae</taxon>
        <taxon>Jaapia</taxon>
    </lineage>
</organism>
<dbReference type="InParanoid" id="A0A067PWA8"/>
<dbReference type="SUPFAM" id="SSF52540">
    <property type="entry name" value="P-loop containing nucleoside triphosphate hydrolases"/>
    <property type="match status" value="1"/>
</dbReference>
<dbReference type="PROSITE" id="PS50837">
    <property type="entry name" value="NACHT"/>
    <property type="match status" value="1"/>
</dbReference>
<feature type="domain" description="NACHT" evidence="2">
    <location>
        <begin position="250"/>
        <end position="394"/>
    </location>
</feature>
<reference evidence="4" key="1">
    <citation type="journal article" date="2014" name="Proc. Natl. Acad. Sci. U.S.A.">
        <title>Extensive sampling of basidiomycete genomes demonstrates inadequacy of the white-rot/brown-rot paradigm for wood decay fungi.</title>
        <authorList>
            <person name="Riley R."/>
            <person name="Salamov A.A."/>
            <person name="Brown D.W."/>
            <person name="Nagy L.G."/>
            <person name="Floudas D."/>
            <person name="Held B.W."/>
            <person name="Levasseur A."/>
            <person name="Lombard V."/>
            <person name="Morin E."/>
            <person name="Otillar R."/>
            <person name="Lindquist E.A."/>
            <person name="Sun H."/>
            <person name="LaButti K.M."/>
            <person name="Schmutz J."/>
            <person name="Jabbour D."/>
            <person name="Luo H."/>
            <person name="Baker S.E."/>
            <person name="Pisabarro A.G."/>
            <person name="Walton J.D."/>
            <person name="Blanchette R.A."/>
            <person name="Henrissat B."/>
            <person name="Martin F."/>
            <person name="Cullen D."/>
            <person name="Hibbett D.S."/>
            <person name="Grigoriev I.V."/>
        </authorList>
    </citation>
    <scope>NUCLEOTIDE SEQUENCE [LARGE SCALE GENOMIC DNA]</scope>
    <source>
        <strain evidence="4">MUCL 33604</strain>
    </source>
</reference>
<evidence type="ECO:0000259" key="2">
    <source>
        <dbReference type="PROSITE" id="PS50837"/>
    </source>
</evidence>
<dbReference type="InterPro" id="IPR056884">
    <property type="entry name" value="NPHP3-like_N"/>
</dbReference>
<dbReference type="Gene3D" id="3.40.50.300">
    <property type="entry name" value="P-loop containing nucleotide triphosphate hydrolases"/>
    <property type="match status" value="1"/>
</dbReference>
<protein>
    <recommendedName>
        <fullName evidence="2">NACHT domain-containing protein</fullName>
    </recommendedName>
</protein>
<sequence length="580" mass="64845">MVQHVSDTISTATSAVNAVTSAAKPFADVWQPVLTSVEAFVKSVDAILELHPYAKAAWSLLSCVYKMAVDQIERDAKINSLAGVMYDIYEIAKDADPLKDYTTIGDTLKRMLLQTVECAYFIRAYAETKGFVERTIKNKVFPVDEVIVKFEKTFEGLKSDLLNKATIQASITVFRIWDTVKELGKRGGCHSDLELIQNLYIEGEIVLGDLPYASASFKIELECLPGTREEVLKEIVDWANNASRESDGSRVFLITGVAGSGKSAIAHTVARRFAEQDRLGSSFFFKRGSAERTLPEYLFGTIARDLADQNRQFRSNLLDVVRDNRSLRQTTSVPIQFRSFVLEPTRDLTIIGPIIIVIDALDECSDYAYILDILAFQLAKLPDNFCILITARSGDAINRKFKSSSYTRHKRMEEIPHPSTTADISLFIDSQLRNGADVIEEIVSEWPDGRWCPELTAKADGLFIWALTACRFIQQAGHHPVDRLKMLISEPGQYLRDIDQLYLRVLEHSLPDLDNKLLQRFQSVIGSIILARAPLSICALGALLHLKDGSIGRLLHPLGSLLSGVLSDTEPIHFLHTSFR</sequence>
<evidence type="ECO:0000256" key="1">
    <source>
        <dbReference type="ARBA" id="ARBA00022737"/>
    </source>
</evidence>
<feature type="non-terminal residue" evidence="3">
    <location>
        <position position="580"/>
    </location>
</feature>
<dbReference type="InterPro" id="IPR027417">
    <property type="entry name" value="P-loop_NTPase"/>
</dbReference>
<evidence type="ECO:0000313" key="3">
    <source>
        <dbReference type="EMBL" id="KDQ54636.1"/>
    </source>
</evidence>